<evidence type="ECO:0000313" key="3">
    <source>
        <dbReference type="Proteomes" id="UP000054166"/>
    </source>
</evidence>
<dbReference type="EMBL" id="KN833004">
    <property type="protein sequence ID" value="KIM80305.1"/>
    <property type="molecule type" value="Genomic_DNA"/>
</dbReference>
<feature type="transmembrane region" description="Helical" evidence="1">
    <location>
        <begin position="12"/>
        <end position="32"/>
    </location>
</feature>
<reference evidence="2 3" key="1">
    <citation type="submission" date="2014-04" db="EMBL/GenBank/DDBJ databases">
        <authorList>
            <consortium name="DOE Joint Genome Institute"/>
            <person name="Kuo A."/>
            <person name="Tarkka M."/>
            <person name="Buscot F."/>
            <person name="Kohler A."/>
            <person name="Nagy L.G."/>
            <person name="Floudas D."/>
            <person name="Copeland A."/>
            <person name="Barry K.W."/>
            <person name="Cichocki N."/>
            <person name="Veneault-Fourrey C."/>
            <person name="LaButti K."/>
            <person name="Lindquist E.A."/>
            <person name="Lipzen A."/>
            <person name="Lundell T."/>
            <person name="Morin E."/>
            <person name="Murat C."/>
            <person name="Sun H."/>
            <person name="Tunlid A."/>
            <person name="Henrissat B."/>
            <person name="Grigoriev I.V."/>
            <person name="Hibbett D.S."/>
            <person name="Martin F."/>
            <person name="Nordberg H.P."/>
            <person name="Cantor M.N."/>
            <person name="Hua S.X."/>
        </authorList>
    </citation>
    <scope>NUCLEOTIDE SEQUENCE [LARGE SCALE GENOMIC DNA]</scope>
    <source>
        <strain evidence="2 3">F 1598</strain>
    </source>
</reference>
<proteinExistence type="predicted"/>
<evidence type="ECO:0000256" key="1">
    <source>
        <dbReference type="SAM" id="Phobius"/>
    </source>
</evidence>
<keyword evidence="1" id="KW-1133">Transmembrane helix</keyword>
<dbReference type="HOGENOM" id="CLU_152711_0_0_1"/>
<keyword evidence="1" id="KW-0812">Transmembrane</keyword>
<organism evidence="2 3">
    <name type="scientific">Piloderma croceum (strain F 1598)</name>
    <dbReference type="NCBI Taxonomy" id="765440"/>
    <lineage>
        <taxon>Eukaryota</taxon>
        <taxon>Fungi</taxon>
        <taxon>Dikarya</taxon>
        <taxon>Basidiomycota</taxon>
        <taxon>Agaricomycotina</taxon>
        <taxon>Agaricomycetes</taxon>
        <taxon>Agaricomycetidae</taxon>
        <taxon>Atheliales</taxon>
        <taxon>Atheliaceae</taxon>
        <taxon>Piloderma</taxon>
    </lineage>
</organism>
<keyword evidence="1" id="KW-0472">Membrane</keyword>
<name>A0A0C3F6M0_PILCF</name>
<accession>A0A0C3F6M0</accession>
<reference evidence="3" key="2">
    <citation type="submission" date="2015-01" db="EMBL/GenBank/DDBJ databases">
        <title>Evolutionary Origins and Diversification of the Mycorrhizal Mutualists.</title>
        <authorList>
            <consortium name="DOE Joint Genome Institute"/>
            <consortium name="Mycorrhizal Genomics Consortium"/>
            <person name="Kohler A."/>
            <person name="Kuo A."/>
            <person name="Nagy L.G."/>
            <person name="Floudas D."/>
            <person name="Copeland A."/>
            <person name="Barry K.W."/>
            <person name="Cichocki N."/>
            <person name="Veneault-Fourrey C."/>
            <person name="LaButti K."/>
            <person name="Lindquist E.A."/>
            <person name="Lipzen A."/>
            <person name="Lundell T."/>
            <person name="Morin E."/>
            <person name="Murat C."/>
            <person name="Riley R."/>
            <person name="Ohm R."/>
            <person name="Sun H."/>
            <person name="Tunlid A."/>
            <person name="Henrissat B."/>
            <person name="Grigoriev I.V."/>
            <person name="Hibbett D.S."/>
            <person name="Martin F."/>
        </authorList>
    </citation>
    <scope>NUCLEOTIDE SEQUENCE [LARGE SCALE GENOMIC DNA]</scope>
    <source>
        <strain evidence="3">F 1598</strain>
    </source>
</reference>
<dbReference type="AlphaFoldDB" id="A0A0C3F6M0"/>
<feature type="transmembrane region" description="Helical" evidence="1">
    <location>
        <begin position="44"/>
        <end position="64"/>
    </location>
</feature>
<protein>
    <submittedName>
        <fullName evidence="2">Uncharacterized protein</fullName>
    </submittedName>
</protein>
<dbReference type="Proteomes" id="UP000054166">
    <property type="component" value="Unassembled WGS sequence"/>
</dbReference>
<evidence type="ECO:0000313" key="2">
    <source>
        <dbReference type="EMBL" id="KIM80305.1"/>
    </source>
</evidence>
<gene>
    <name evidence="2" type="ORF">PILCRDRAFT_822431</name>
</gene>
<sequence>MVPENINTQWRVLSPFVVVDGVLVLLVAYKLILYRKEMNRTFAVLARDSIFYFIIVFAFLALVLANDAGAYLPVNFLPPSQCISSIVAGRMMMNIRGLILDDPGNTIHLKSLHFAEGTYSDSETGVASSFALQTYAIA</sequence>
<dbReference type="InParanoid" id="A0A0C3F6M0"/>
<keyword evidence="3" id="KW-1185">Reference proteome</keyword>